<dbReference type="PROSITE" id="PS51257">
    <property type="entry name" value="PROKAR_LIPOPROTEIN"/>
    <property type="match status" value="1"/>
</dbReference>
<reference evidence="3" key="1">
    <citation type="submission" date="2016-04" db="EMBL/GenBank/DDBJ databases">
        <title>Complete Genome Sequences of Twelve Strains of a Stable Defined Moderately Diverse Mouse Microbiota 2 (sDMDMm2).</title>
        <authorList>
            <person name="Uchimura Y."/>
            <person name="Wyss M."/>
            <person name="Brugiroux S."/>
            <person name="Limenitakis J.P."/>
            <person name="Stecher B."/>
            <person name="McCoy K.D."/>
            <person name="Macpherson A.J."/>
        </authorList>
    </citation>
    <scope>NUCLEOTIDE SEQUENCE [LARGE SCALE GENOMIC DNA]</scope>
    <source>
        <strain evidence="3">YL27</strain>
    </source>
</reference>
<dbReference type="AlphaFoldDB" id="A0A1B1SBQ3"/>
<dbReference type="Gene3D" id="2.160.20.10">
    <property type="entry name" value="Single-stranded right-handed beta-helix, Pectin lyase-like"/>
    <property type="match status" value="1"/>
</dbReference>
<protein>
    <recommendedName>
        <fullName evidence="4">DUF5123 domain-containing protein</fullName>
    </recommendedName>
</protein>
<feature type="chain" id="PRO_5008529399" description="DUF5123 domain-containing protein" evidence="1">
    <location>
        <begin position="23"/>
        <end position="585"/>
    </location>
</feature>
<evidence type="ECO:0000256" key="1">
    <source>
        <dbReference type="SAM" id="SignalP"/>
    </source>
</evidence>
<dbReference type="RefSeq" id="WP_068961497.1">
    <property type="nucleotide sequence ID" value="NZ_CAJTAP010000001.1"/>
</dbReference>
<evidence type="ECO:0008006" key="4">
    <source>
        <dbReference type="Google" id="ProtNLM"/>
    </source>
</evidence>
<dbReference type="EMBL" id="CP015402">
    <property type="protein sequence ID" value="ANU64207.1"/>
    <property type="molecule type" value="Genomic_DNA"/>
</dbReference>
<accession>A0A1B1SBQ3</accession>
<organism evidence="2 3">
    <name type="scientific">Muribaculum intestinale</name>
    <dbReference type="NCBI Taxonomy" id="1796646"/>
    <lineage>
        <taxon>Bacteria</taxon>
        <taxon>Pseudomonadati</taxon>
        <taxon>Bacteroidota</taxon>
        <taxon>Bacteroidia</taxon>
        <taxon>Bacteroidales</taxon>
        <taxon>Muribaculaceae</taxon>
        <taxon>Muribaculum</taxon>
    </lineage>
</organism>
<feature type="signal peptide" evidence="1">
    <location>
        <begin position="1"/>
        <end position="22"/>
    </location>
</feature>
<accession>A0A1Z2XGX4</accession>
<evidence type="ECO:0000313" key="3">
    <source>
        <dbReference type="Proteomes" id="UP000186351"/>
    </source>
</evidence>
<dbReference type="STRING" id="1796646.A4V02_11135"/>
<dbReference type="GeneID" id="65537425"/>
<keyword evidence="1" id="KW-0732">Signal</keyword>
<dbReference type="SUPFAM" id="SSF51126">
    <property type="entry name" value="Pectin lyase-like"/>
    <property type="match status" value="1"/>
</dbReference>
<proteinExistence type="predicted"/>
<dbReference type="InterPro" id="IPR012334">
    <property type="entry name" value="Pectin_lyas_fold"/>
</dbReference>
<sequence>MKRYINCGIAMLAIAAASVTVSCSKEEAYDTAVMRDLQMTLDGEPWSPYYGTDNKVDPTNNNRPIFVYLTDGSYYRNMQSSYRFSLESGEYLVLATNQSTYLDPPTSLNDQVIEQDPETRKTFAVSAPVVYSAGSPMTLELKTRTGMLRLRSTDVKSDKSYSAIRTVITTPVTAYHVGRAEVVLGESYELVREKDTSSGGVGFTEDAMILGSDQPLNIRLDYLDNAGAVVKTRTLEGVDPIKVLPNDTTVVEFMLNNPDERVTINYNIVLGPNRWTESTLYPSTEVKVPEGYTYVAPGESIDDVIKAQAADPSVDEIRIFLKASASYKIGGTTTNTLTKSISILGQTPGYGQSEAVVTVNSFTFSGTFDRVHFENIEFSGLSSRLFNINRNTFTLQEVSLVNCRFPNRWNQGIIWYQIAATDRSQIVHKFRMERCTITNFVAADNTPLFNLPAARVEPIYNWEFTDCLFHGNFGSSIFFMKGLDKTDGPVSMKFDGCKFLDTRGGNFTMCNVSPANTTATVTIIDCLVGSPKSCVGTWMVTNSNVTVNASGNTRAKGYDMKAYGFTPEPDEVAMTFDEIISSLNL</sequence>
<dbReference type="InterPro" id="IPR011050">
    <property type="entry name" value="Pectin_lyase_fold/virulence"/>
</dbReference>
<evidence type="ECO:0000313" key="2">
    <source>
        <dbReference type="EMBL" id="ANU64207.1"/>
    </source>
</evidence>
<gene>
    <name evidence="2" type="ORF">A4V02_11135</name>
</gene>
<dbReference type="Proteomes" id="UP000186351">
    <property type="component" value="Chromosome"/>
</dbReference>
<name>A0A1B1SBQ3_9BACT</name>
<dbReference type="OrthoDB" id="1329613at2"/>
<dbReference type="KEGG" id="pary:A4V02_11135"/>
<keyword evidence="3" id="KW-1185">Reference proteome</keyword>